<sequence>MSLGINKLEAIELPKPKYVDNNGIEQDVELEVTSSSDYRYEFENNTNLIKTYFKKNISEYAPVKVVVGDRFFEWTPFGVGFADEHGNEDWFGRINDAQAEIDGNKVIYKDLLLDIDDEFIVNAGELKHNTILNSKPVYNHTLPGRQISVVVDGIIDFSTDIEMYVGDTLQQDEFETSSEIQFRDNIGETVFTLPPPIAYEVNGSESVQCLYKVIKIGNVISLKIFTPYAWIEDSGRTFPLAIDPTLQIIGAGNNASQVYNGVISNNNTYLSVHDNNAYRRRLYKINQSQKTLEETPFFKNTIIDSRVDSQAAFSPDDRYFFCGGVSTFDVYQYNRITQDYDTLIFRETNKRTNAVYITDNSKYLFKGNNYALECCKFDPNHPTQKLTILSSIGTSYYPRKIYLTKNENYLFCQQGTGGATSNITFRIYLFSNGVISSNTLNLPSPLTVTNIVDFAVTNDEKFIIFSRTTAPYILICPFDSNSGSIGTPISVTIDMDTAPARHLVLSKKNQYLVMAQSTANYPRFSIYNFDKDAGIIDEKVHINPVDMEPFNTPYELKFSPDGSLLLYSQAAAAPNSMFLYKFLHEPENNIYFKDPGTEDYYSDNKGNTLMLIDFGTIVAGQTTSPKEILLENCYDYAVNNIQLSISNPSQGFRVELSETDLPFIPQQTLSFNQTLDTRETIPFYIRVTTTDQSQSGGMFEVLAKCDVV</sequence>
<gene>
    <name evidence="1" type="ORF">J15TS10_19380</name>
</gene>
<dbReference type="SUPFAM" id="SSF82171">
    <property type="entry name" value="DPP6 N-terminal domain-like"/>
    <property type="match status" value="1"/>
</dbReference>
<dbReference type="Gene3D" id="2.130.10.10">
    <property type="entry name" value="YVTN repeat-like/Quinoprotein amine dehydrogenase"/>
    <property type="match status" value="1"/>
</dbReference>
<dbReference type="Proteomes" id="UP000681290">
    <property type="component" value="Unassembled WGS sequence"/>
</dbReference>
<dbReference type="EMBL" id="BOSM01000002">
    <property type="protein sequence ID" value="GIP58124.1"/>
    <property type="molecule type" value="Genomic_DNA"/>
</dbReference>
<evidence type="ECO:0000313" key="1">
    <source>
        <dbReference type="EMBL" id="GIP58124.1"/>
    </source>
</evidence>
<evidence type="ECO:0000313" key="2">
    <source>
        <dbReference type="Proteomes" id="UP000681290"/>
    </source>
</evidence>
<accession>A0ABQ4MQA6</accession>
<protein>
    <submittedName>
        <fullName evidence="1">Uncharacterized protein</fullName>
    </submittedName>
</protein>
<proteinExistence type="predicted"/>
<keyword evidence="2" id="KW-1185">Reference proteome</keyword>
<reference evidence="1 2" key="1">
    <citation type="submission" date="2021-03" db="EMBL/GenBank/DDBJ databases">
        <title>Antimicrobial resistance genes in bacteria isolated from Japanese honey, and their potential for conferring macrolide and lincosamide resistance in the American foulbrood pathogen Paenibacillus larvae.</title>
        <authorList>
            <person name="Okamoto M."/>
            <person name="Kumagai M."/>
            <person name="Kanamori H."/>
            <person name="Takamatsu D."/>
        </authorList>
    </citation>
    <scope>NUCLEOTIDE SEQUENCE [LARGE SCALE GENOMIC DNA]</scope>
    <source>
        <strain evidence="1 2">J15TS10</strain>
    </source>
</reference>
<organism evidence="1 2">
    <name type="scientific">Paenibacillus woosongensis</name>
    <dbReference type="NCBI Taxonomy" id="307580"/>
    <lineage>
        <taxon>Bacteria</taxon>
        <taxon>Bacillati</taxon>
        <taxon>Bacillota</taxon>
        <taxon>Bacilli</taxon>
        <taxon>Bacillales</taxon>
        <taxon>Paenibacillaceae</taxon>
        <taxon>Paenibacillus</taxon>
    </lineage>
</organism>
<dbReference type="InterPro" id="IPR015943">
    <property type="entry name" value="WD40/YVTN_repeat-like_dom_sf"/>
</dbReference>
<name>A0ABQ4MQA6_9BACL</name>
<comment type="caution">
    <text evidence="1">The sequence shown here is derived from an EMBL/GenBank/DDBJ whole genome shotgun (WGS) entry which is preliminary data.</text>
</comment>
<dbReference type="RefSeq" id="WP_213590561.1">
    <property type="nucleotide sequence ID" value="NZ_BOSM01000002.1"/>
</dbReference>